<sequence length="426" mass="47561">MDRVFEMDQSAFNALLQRPEFQNRSSNDAHLPEPDTVTIPRSEYDQLRQDACHFQKLKDSLLNGGLLQETLDILIYGTKPTPEIYHDASSYQTAGPTLGGMRPANRHKSEKQANGSEDVKTKMAREHSNGTSKLIDFDVGNGDHNDDGDEDEDEDDDAGVVLSQDSHGKEDEEPESGRSSAVPSGQRTVVLRGLPDWVSHQQITEAIRGGAILHLYLRGREHMANVSFVEESSAQEFLDYAKTHGIYIVGKRVEALWGDRQFYLPPYIKSKIYGGATRNIALYNVNSSITESLIRNDLDHIHNLVVVSVKFKDGNAYISTNSIHNALFARSCMMSRFTYKGMRIAFYPDECAEPLPKLPAPVPAPAKTENQAPPKKHHSHPNRFQLLSLDGTEDENDDFEEEHIMVNGKASLNGGGISWTDNRVLV</sequence>
<dbReference type="OrthoDB" id="2935572at2759"/>
<feature type="compositionally biased region" description="Polar residues" evidence="1">
    <location>
        <begin position="177"/>
        <end position="186"/>
    </location>
</feature>
<evidence type="ECO:0000256" key="1">
    <source>
        <dbReference type="SAM" id="MobiDB-lite"/>
    </source>
</evidence>
<dbReference type="GO" id="GO:0003676">
    <property type="term" value="F:nucleic acid binding"/>
    <property type="evidence" value="ECO:0007669"/>
    <property type="project" value="InterPro"/>
</dbReference>
<feature type="region of interest" description="Disordered" evidence="1">
    <location>
        <begin position="358"/>
        <end position="383"/>
    </location>
</feature>
<dbReference type="Proteomes" id="UP000266188">
    <property type="component" value="Unassembled WGS sequence"/>
</dbReference>
<dbReference type="AlphaFoldDB" id="A0A3A2ZRE3"/>
<evidence type="ECO:0008006" key="4">
    <source>
        <dbReference type="Google" id="ProtNLM"/>
    </source>
</evidence>
<comment type="caution">
    <text evidence="2">The sequence shown here is derived from an EMBL/GenBank/DDBJ whole genome shotgun (WGS) entry which is preliminary data.</text>
</comment>
<dbReference type="EMBL" id="MVGC01000043">
    <property type="protein sequence ID" value="RJE25586.1"/>
    <property type="molecule type" value="Genomic_DNA"/>
</dbReference>
<evidence type="ECO:0000313" key="3">
    <source>
        <dbReference type="Proteomes" id="UP000266188"/>
    </source>
</evidence>
<feature type="compositionally biased region" description="Basic and acidic residues" evidence="1">
    <location>
        <begin position="117"/>
        <end position="128"/>
    </location>
</feature>
<feature type="region of interest" description="Disordered" evidence="1">
    <location>
        <begin position="90"/>
        <end position="186"/>
    </location>
</feature>
<dbReference type="InterPro" id="IPR035979">
    <property type="entry name" value="RBD_domain_sf"/>
</dbReference>
<gene>
    <name evidence="2" type="ORF">PHISCL_02053</name>
</gene>
<dbReference type="SUPFAM" id="SSF54928">
    <property type="entry name" value="RNA-binding domain, RBD"/>
    <property type="match status" value="1"/>
</dbReference>
<dbReference type="STRING" id="2070753.A0A3A2ZRE3"/>
<keyword evidence="3" id="KW-1185">Reference proteome</keyword>
<reference evidence="3" key="1">
    <citation type="submission" date="2017-02" db="EMBL/GenBank/DDBJ databases">
        <authorList>
            <person name="Tafer H."/>
            <person name="Lopandic K."/>
        </authorList>
    </citation>
    <scope>NUCLEOTIDE SEQUENCE [LARGE SCALE GENOMIC DNA]</scope>
    <source>
        <strain evidence="3">CBS 366.77</strain>
    </source>
</reference>
<feature type="compositionally biased region" description="Acidic residues" evidence="1">
    <location>
        <begin position="146"/>
        <end position="158"/>
    </location>
</feature>
<proteinExistence type="predicted"/>
<protein>
    <recommendedName>
        <fullName evidence="4">RRM domain-containing protein</fullName>
    </recommendedName>
</protein>
<organism evidence="2 3">
    <name type="scientific">Aspergillus sclerotialis</name>
    <dbReference type="NCBI Taxonomy" id="2070753"/>
    <lineage>
        <taxon>Eukaryota</taxon>
        <taxon>Fungi</taxon>
        <taxon>Dikarya</taxon>
        <taxon>Ascomycota</taxon>
        <taxon>Pezizomycotina</taxon>
        <taxon>Eurotiomycetes</taxon>
        <taxon>Eurotiomycetidae</taxon>
        <taxon>Eurotiales</taxon>
        <taxon>Aspergillaceae</taxon>
        <taxon>Aspergillus</taxon>
        <taxon>Aspergillus subgen. Polypaecilum</taxon>
    </lineage>
</organism>
<evidence type="ECO:0000313" key="2">
    <source>
        <dbReference type="EMBL" id="RJE25586.1"/>
    </source>
</evidence>
<dbReference type="CDD" id="cd12261">
    <property type="entry name" value="RRM1_3_MRN1"/>
    <property type="match status" value="1"/>
</dbReference>
<name>A0A3A2ZRE3_9EURO</name>
<accession>A0A3A2ZRE3</accession>